<sequence>MHTFFAAPVFTNDAVVLGLLLLTLALIFITSSSDNPKWQKFYTFVPSLLLCYFIPSIFNSAGLISGEESNLYFVASRYLLPASLVLLTLSIDFKGIIGLGPKAIIMFLAGTLGIVIGGPLAVLTAGYFSPELVGGEGPEALWRGLSTIAGSWIGGGANQTAMYEVFDPSDNLFSAMVTVDIIVANIWLGFLLYGAGISGRIDRWFNADATPITELRKKIENYKASIAKIPTLADLTSIVAVAFVITALGHLGADAIAPWIAENAPQLSQLSLDSRFFWIIVIATTGGLLLSFTRARELEGAGASKIGSLFLYVLVATIGMKMNVLAIFENPGFFLIGLMWILVHVLILFLVAKLINAPFFFIAVGSQANVGGAASAPIVASAFHPALAPVGVLLAVLGYALGTYAAYLCALLMQFVS</sequence>
<feature type="transmembrane region" description="Helical" evidence="1">
    <location>
        <begin position="307"/>
        <end position="327"/>
    </location>
</feature>
<dbReference type="InterPro" id="IPR008537">
    <property type="entry name" value="DUF819"/>
</dbReference>
<feature type="transmembrane region" description="Helical" evidence="1">
    <location>
        <begin position="386"/>
        <end position="413"/>
    </location>
</feature>
<gene>
    <name evidence="2" type="ORF">SAMN06265218_105221</name>
</gene>
<accession>A0A521CD38</accession>
<name>A0A521CD38_9BACT</name>
<feature type="transmembrane region" description="Helical" evidence="1">
    <location>
        <begin position="41"/>
        <end position="65"/>
    </location>
</feature>
<feature type="transmembrane region" description="Helical" evidence="1">
    <location>
        <begin position="333"/>
        <end position="352"/>
    </location>
</feature>
<keyword evidence="1" id="KW-0472">Membrane</keyword>
<feature type="transmembrane region" description="Helical" evidence="1">
    <location>
        <begin position="276"/>
        <end position="295"/>
    </location>
</feature>
<dbReference type="OrthoDB" id="653763at2"/>
<dbReference type="PANTHER" id="PTHR34289:SF8">
    <property type="entry name" value="DUF819 DOMAIN-CONTAINING PROTEIN"/>
    <property type="match status" value="1"/>
</dbReference>
<dbReference type="Proteomes" id="UP000317593">
    <property type="component" value="Unassembled WGS sequence"/>
</dbReference>
<organism evidence="2 3">
    <name type="scientific">Fodinibius sediminis</name>
    <dbReference type="NCBI Taxonomy" id="1214077"/>
    <lineage>
        <taxon>Bacteria</taxon>
        <taxon>Pseudomonadati</taxon>
        <taxon>Balneolota</taxon>
        <taxon>Balneolia</taxon>
        <taxon>Balneolales</taxon>
        <taxon>Balneolaceae</taxon>
        <taxon>Fodinibius</taxon>
    </lineage>
</organism>
<evidence type="ECO:0000313" key="3">
    <source>
        <dbReference type="Proteomes" id="UP000317593"/>
    </source>
</evidence>
<dbReference type="EMBL" id="FXTH01000005">
    <property type="protein sequence ID" value="SMO56680.1"/>
    <property type="molecule type" value="Genomic_DNA"/>
</dbReference>
<protein>
    <submittedName>
        <fullName evidence="2">Uncharacterized membrane protein</fullName>
    </submittedName>
</protein>
<reference evidence="2 3" key="1">
    <citation type="submission" date="2017-05" db="EMBL/GenBank/DDBJ databases">
        <authorList>
            <person name="Varghese N."/>
            <person name="Submissions S."/>
        </authorList>
    </citation>
    <scope>NUCLEOTIDE SEQUENCE [LARGE SCALE GENOMIC DNA]</scope>
    <source>
        <strain evidence="2 3">DSM 21194</strain>
    </source>
</reference>
<feature type="transmembrane region" description="Helical" evidence="1">
    <location>
        <begin position="232"/>
        <end position="256"/>
    </location>
</feature>
<feature type="transmembrane region" description="Helical" evidence="1">
    <location>
        <begin position="6"/>
        <end position="29"/>
    </location>
</feature>
<dbReference type="Pfam" id="PF05684">
    <property type="entry name" value="DUF819"/>
    <property type="match status" value="1"/>
</dbReference>
<feature type="transmembrane region" description="Helical" evidence="1">
    <location>
        <begin position="103"/>
        <end position="128"/>
    </location>
</feature>
<keyword evidence="1" id="KW-0812">Transmembrane</keyword>
<dbReference type="RefSeq" id="WP_142713967.1">
    <property type="nucleotide sequence ID" value="NZ_FXTH01000005.1"/>
</dbReference>
<feature type="transmembrane region" description="Helical" evidence="1">
    <location>
        <begin position="71"/>
        <end position="91"/>
    </location>
</feature>
<dbReference type="PANTHER" id="PTHR34289">
    <property type="entry name" value="PROTEIN, PUTATIVE (DUF819)-RELATED"/>
    <property type="match status" value="1"/>
</dbReference>
<feature type="transmembrane region" description="Helical" evidence="1">
    <location>
        <begin position="359"/>
        <end position="380"/>
    </location>
</feature>
<keyword evidence="3" id="KW-1185">Reference proteome</keyword>
<keyword evidence="1" id="KW-1133">Transmembrane helix</keyword>
<evidence type="ECO:0000256" key="1">
    <source>
        <dbReference type="SAM" id="Phobius"/>
    </source>
</evidence>
<dbReference type="AlphaFoldDB" id="A0A521CD38"/>
<evidence type="ECO:0000313" key="2">
    <source>
        <dbReference type="EMBL" id="SMO56680.1"/>
    </source>
</evidence>
<feature type="transmembrane region" description="Helical" evidence="1">
    <location>
        <begin position="172"/>
        <end position="193"/>
    </location>
</feature>
<proteinExistence type="predicted"/>